<sequence length="123" mass="13725">MIKILSRISIKSIVLEYFRLGNAALEAALLEEWRPHSPPAYQRSGDRTQLPLTKGVETALSSRLPKEWRPHSAPAYQRSGDRTQLPLTKGVETAFTARILEEWRSQSGGDCAPRGAEIALPEE</sequence>
<reference evidence="2 3" key="1">
    <citation type="submission" date="2023-09" db="EMBL/GenBank/DDBJ databases">
        <title>Nesidiocoris tenuis whole genome shotgun sequence.</title>
        <authorList>
            <person name="Shibata T."/>
            <person name="Shimoda M."/>
            <person name="Kobayashi T."/>
            <person name="Uehara T."/>
        </authorList>
    </citation>
    <scope>NUCLEOTIDE SEQUENCE [LARGE SCALE GENOMIC DNA]</scope>
    <source>
        <strain evidence="2 3">Japan</strain>
    </source>
</reference>
<organism evidence="2 3">
    <name type="scientific">Nesidiocoris tenuis</name>
    <dbReference type="NCBI Taxonomy" id="355587"/>
    <lineage>
        <taxon>Eukaryota</taxon>
        <taxon>Metazoa</taxon>
        <taxon>Ecdysozoa</taxon>
        <taxon>Arthropoda</taxon>
        <taxon>Hexapoda</taxon>
        <taxon>Insecta</taxon>
        <taxon>Pterygota</taxon>
        <taxon>Neoptera</taxon>
        <taxon>Paraneoptera</taxon>
        <taxon>Hemiptera</taxon>
        <taxon>Heteroptera</taxon>
        <taxon>Panheteroptera</taxon>
        <taxon>Cimicomorpha</taxon>
        <taxon>Miridae</taxon>
        <taxon>Dicyphina</taxon>
        <taxon>Nesidiocoris</taxon>
    </lineage>
</organism>
<protein>
    <submittedName>
        <fullName evidence="2">Uncharacterized protein</fullName>
    </submittedName>
</protein>
<accession>A0ABN7BDV2</accession>
<evidence type="ECO:0000313" key="3">
    <source>
        <dbReference type="Proteomes" id="UP001307889"/>
    </source>
</evidence>
<gene>
    <name evidence="2" type="ORF">NTJ_15371</name>
</gene>
<evidence type="ECO:0000313" key="2">
    <source>
        <dbReference type="EMBL" id="BET02553.1"/>
    </source>
</evidence>
<name>A0ABN7BDV2_9HEMI</name>
<evidence type="ECO:0000256" key="1">
    <source>
        <dbReference type="SAM" id="MobiDB-lite"/>
    </source>
</evidence>
<dbReference type="EMBL" id="AP028922">
    <property type="protein sequence ID" value="BET02553.1"/>
    <property type="molecule type" value="Genomic_DNA"/>
</dbReference>
<feature type="region of interest" description="Disordered" evidence="1">
    <location>
        <begin position="61"/>
        <end position="83"/>
    </location>
</feature>
<keyword evidence="3" id="KW-1185">Reference proteome</keyword>
<dbReference type="Proteomes" id="UP001307889">
    <property type="component" value="Chromosome 14"/>
</dbReference>
<proteinExistence type="predicted"/>